<feature type="region of interest" description="Disordered" evidence="5">
    <location>
        <begin position="151"/>
        <end position="244"/>
    </location>
</feature>
<feature type="domain" description="ZAD" evidence="7">
    <location>
        <begin position="11"/>
        <end position="89"/>
    </location>
</feature>
<evidence type="ECO:0000256" key="4">
    <source>
        <dbReference type="PROSITE-ProRule" id="PRU01263"/>
    </source>
</evidence>
<protein>
    <recommendedName>
        <fullName evidence="10">C2h2-type zn-finger protein</fullName>
    </recommendedName>
</protein>
<evidence type="ECO:0008006" key="10">
    <source>
        <dbReference type="Google" id="ProtNLM"/>
    </source>
</evidence>
<dbReference type="Pfam" id="PF13912">
    <property type="entry name" value="zf-C2H2_6"/>
    <property type="match status" value="1"/>
</dbReference>
<feature type="domain" description="C2H2-type" evidence="6">
    <location>
        <begin position="448"/>
        <end position="475"/>
    </location>
</feature>
<dbReference type="PANTHER" id="PTHR23234">
    <property type="entry name" value="ZNF44 PROTEIN"/>
    <property type="match status" value="1"/>
</dbReference>
<dbReference type="GeneID" id="109426811"/>
<feature type="domain" description="C2H2-type" evidence="6">
    <location>
        <begin position="279"/>
        <end position="306"/>
    </location>
</feature>
<feature type="compositionally biased region" description="Acidic residues" evidence="5">
    <location>
        <begin position="158"/>
        <end position="177"/>
    </location>
</feature>
<feature type="binding site" evidence="4">
    <location>
        <position position="16"/>
    </location>
    <ligand>
        <name>Zn(2+)</name>
        <dbReference type="ChEBI" id="CHEBI:29105"/>
    </ligand>
</feature>
<keyword evidence="3" id="KW-0863">Zinc-finger</keyword>
<dbReference type="EnsemblMetazoa" id="AALFPA23_015168.R22001">
    <property type="protein sequence ID" value="AALFPA23_015168.P22001"/>
    <property type="gene ID" value="AALFPA23_015168"/>
</dbReference>
<evidence type="ECO:0000313" key="9">
    <source>
        <dbReference type="Proteomes" id="UP000069940"/>
    </source>
</evidence>
<accession>A0ABM1Z536</accession>
<dbReference type="SMART" id="SM00355">
    <property type="entry name" value="ZnF_C2H2"/>
    <property type="match status" value="10"/>
</dbReference>
<dbReference type="Proteomes" id="UP000069940">
    <property type="component" value="Unassembled WGS sequence"/>
</dbReference>
<dbReference type="InterPro" id="IPR036236">
    <property type="entry name" value="Znf_C2H2_sf"/>
</dbReference>
<dbReference type="PROSITE" id="PS50157">
    <property type="entry name" value="ZINC_FINGER_C2H2_2"/>
    <property type="match status" value="7"/>
</dbReference>
<feature type="binding site" evidence="4">
    <location>
        <position position="13"/>
    </location>
    <ligand>
        <name>Zn(2+)</name>
        <dbReference type="ChEBI" id="CHEBI:29105"/>
    </ligand>
</feature>
<dbReference type="Pfam" id="PF00096">
    <property type="entry name" value="zf-C2H2"/>
    <property type="match status" value="3"/>
</dbReference>
<reference evidence="8" key="2">
    <citation type="submission" date="2025-05" db="UniProtKB">
        <authorList>
            <consortium name="EnsemblMetazoa"/>
        </authorList>
    </citation>
    <scope>IDENTIFICATION</scope>
    <source>
        <strain evidence="8">Foshan</strain>
    </source>
</reference>
<feature type="domain" description="C2H2-type" evidence="6">
    <location>
        <begin position="419"/>
        <end position="442"/>
    </location>
</feature>
<feature type="domain" description="C2H2-type" evidence="6">
    <location>
        <begin position="306"/>
        <end position="333"/>
    </location>
</feature>
<evidence type="ECO:0000259" key="6">
    <source>
        <dbReference type="PROSITE" id="PS50157"/>
    </source>
</evidence>
<feature type="domain" description="C2H2-type" evidence="6">
    <location>
        <begin position="363"/>
        <end position="390"/>
    </location>
</feature>
<feature type="domain" description="C2H2-type" evidence="6">
    <location>
        <begin position="334"/>
        <end position="361"/>
    </location>
</feature>
<evidence type="ECO:0000256" key="2">
    <source>
        <dbReference type="ARBA" id="ARBA00022737"/>
    </source>
</evidence>
<dbReference type="Gene3D" id="3.30.160.60">
    <property type="entry name" value="Classic Zinc Finger"/>
    <property type="match status" value="6"/>
</dbReference>
<dbReference type="InterPro" id="IPR050758">
    <property type="entry name" value="Znf_C2H2-type"/>
</dbReference>
<dbReference type="PROSITE" id="PS51915">
    <property type="entry name" value="ZAD"/>
    <property type="match status" value="1"/>
</dbReference>
<name>A0ABM1Z536_AEDAL</name>
<feature type="compositionally biased region" description="Low complexity" evidence="5">
    <location>
        <begin position="219"/>
        <end position="231"/>
    </location>
</feature>
<dbReference type="SMART" id="SM00868">
    <property type="entry name" value="zf-AD"/>
    <property type="match status" value="1"/>
</dbReference>
<evidence type="ECO:0000259" key="7">
    <source>
        <dbReference type="PROSITE" id="PS51915"/>
    </source>
</evidence>
<dbReference type="PROSITE" id="PS00028">
    <property type="entry name" value="ZINC_FINGER_C2H2_1"/>
    <property type="match status" value="6"/>
</dbReference>
<proteinExistence type="predicted"/>
<evidence type="ECO:0000256" key="1">
    <source>
        <dbReference type="ARBA" id="ARBA00022723"/>
    </source>
</evidence>
<evidence type="ECO:0000256" key="5">
    <source>
        <dbReference type="SAM" id="MobiDB-lite"/>
    </source>
</evidence>
<dbReference type="RefSeq" id="XP_019557893.3">
    <property type="nucleotide sequence ID" value="XM_019702348.3"/>
</dbReference>
<dbReference type="SUPFAM" id="SSF57667">
    <property type="entry name" value="beta-beta-alpha zinc fingers"/>
    <property type="match status" value="4"/>
</dbReference>
<evidence type="ECO:0000256" key="3">
    <source>
        <dbReference type="PROSITE-ProRule" id="PRU00042"/>
    </source>
</evidence>
<organism evidence="8 9">
    <name type="scientific">Aedes albopictus</name>
    <name type="common">Asian tiger mosquito</name>
    <name type="synonym">Stegomyia albopicta</name>
    <dbReference type="NCBI Taxonomy" id="7160"/>
    <lineage>
        <taxon>Eukaryota</taxon>
        <taxon>Metazoa</taxon>
        <taxon>Ecdysozoa</taxon>
        <taxon>Arthropoda</taxon>
        <taxon>Hexapoda</taxon>
        <taxon>Insecta</taxon>
        <taxon>Pterygota</taxon>
        <taxon>Neoptera</taxon>
        <taxon>Endopterygota</taxon>
        <taxon>Diptera</taxon>
        <taxon>Nematocera</taxon>
        <taxon>Culicoidea</taxon>
        <taxon>Culicidae</taxon>
        <taxon>Culicinae</taxon>
        <taxon>Aedini</taxon>
        <taxon>Aedes</taxon>
        <taxon>Stegomyia</taxon>
    </lineage>
</organism>
<reference evidence="9" key="1">
    <citation type="journal article" date="2015" name="Proc. Natl. Acad. Sci. U.S.A.">
        <title>Genome sequence of the Asian Tiger mosquito, Aedes albopictus, reveals insights into its biology, genetics, and evolution.</title>
        <authorList>
            <person name="Chen X.G."/>
            <person name="Jiang X."/>
            <person name="Gu J."/>
            <person name="Xu M."/>
            <person name="Wu Y."/>
            <person name="Deng Y."/>
            <person name="Zhang C."/>
            <person name="Bonizzoni M."/>
            <person name="Dermauw W."/>
            <person name="Vontas J."/>
            <person name="Armbruster P."/>
            <person name="Huang X."/>
            <person name="Yang Y."/>
            <person name="Zhang H."/>
            <person name="He W."/>
            <person name="Peng H."/>
            <person name="Liu Y."/>
            <person name="Wu K."/>
            <person name="Chen J."/>
            <person name="Lirakis M."/>
            <person name="Topalis P."/>
            <person name="Van Leeuwen T."/>
            <person name="Hall A.B."/>
            <person name="Jiang X."/>
            <person name="Thorpe C."/>
            <person name="Mueller R.L."/>
            <person name="Sun C."/>
            <person name="Waterhouse R.M."/>
            <person name="Yan G."/>
            <person name="Tu Z.J."/>
            <person name="Fang X."/>
            <person name="James A.A."/>
        </authorList>
    </citation>
    <scope>NUCLEOTIDE SEQUENCE [LARGE SCALE GENOMIC DNA]</scope>
    <source>
        <strain evidence="9">Foshan</strain>
    </source>
</reference>
<feature type="domain" description="C2H2-type" evidence="6">
    <location>
        <begin position="391"/>
        <end position="419"/>
    </location>
</feature>
<keyword evidence="1 4" id="KW-0479">Metal-binding</keyword>
<keyword evidence="2" id="KW-0677">Repeat</keyword>
<sequence>MTVFNLEQFPDVCRLCLKPDSKKVHSLHDSFETIPVQIETFLEEVIFRSSDDKSQSLPKFVCDTCLTKLTEFAVYRNSLILTFKFTEALVDLKQSNPKPITALFSDSKPELDVLLRELSLCTKPDPQVEDLLLEFESKNLVECDVFVKVEPEHHSESEAEDGRDDPDYDCPNDPDSDVETKPIVKPRKKSSSKLEPDESSSDDEPLQKKKAKLKKTRTAGSSSPAKSSGPKKVGRPRIHPEGRHLTEPWSCDKCKFVTKYRVAVERHKKVHERRENRTYPCSVCGQEFKTNDEMRSHSLVHPENQVVCEICGASLRSSTSLKSHMERHEDKRKHSCPYCEYAAYTKLNLKAHMQIHTFDNEKQQCGICGSTFRKSSHLKRHIESHSNERRYACEQCPGRFNTSNALRNHHHRVHVGIRYPCEYCDKTFDQRIILRDHIERVHQIQCQFVCDICVVTFDSQEKLDAHRLRHENPKPLECGVCLTIHPTPEALVDHLCISYQENYLCCNKDLRNHTKYNRHMLVKHNVKTNARVKPIPGMLLGKMRGTRKRLIQCRKCDIAFPTKALKLQHMMQCNPSSVPKMEYPTDAGNDMIRTLLCNIAPPYDDLQV</sequence>
<feature type="compositionally biased region" description="Basic residues" evidence="5">
    <location>
        <begin position="208"/>
        <end position="217"/>
    </location>
</feature>
<keyword evidence="4" id="KW-0862">Zinc</keyword>
<feature type="binding site" evidence="4">
    <location>
        <position position="62"/>
    </location>
    <ligand>
        <name>Zn(2+)</name>
        <dbReference type="ChEBI" id="CHEBI:29105"/>
    </ligand>
</feature>
<evidence type="ECO:0000313" key="8">
    <source>
        <dbReference type="EnsemblMetazoa" id="AALFPA23_015168.P22001"/>
    </source>
</evidence>
<dbReference type="InterPro" id="IPR012934">
    <property type="entry name" value="Znf_AD"/>
</dbReference>
<dbReference type="PANTHER" id="PTHR23234:SF10">
    <property type="entry name" value="RIKEN CDNA 6720489N17 GENE-RELATED"/>
    <property type="match status" value="1"/>
</dbReference>
<dbReference type="Gene3D" id="3.40.1800.20">
    <property type="match status" value="1"/>
</dbReference>
<feature type="binding site" evidence="4">
    <location>
        <position position="65"/>
    </location>
    <ligand>
        <name>Zn(2+)</name>
        <dbReference type="ChEBI" id="CHEBI:29105"/>
    </ligand>
</feature>
<dbReference type="InterPro" id="IPR013087">
    <property type="entry name" value="Znf_C2H2_type"/>
</dbReference>
<keyword evidence="9" id="KW-1185">Reference proteome</keyword>